<protein>
    <submittedName>
        <fullName evidence="1">Uncharacterized protein</fullName>
    </submittedName>
</protein>
<dbReference type="EMBL" id="CARXXK010000004">
    <property type="protein sequence ID" value="CAI6366568.1"/>
    <property type="molecule type" value="Genomic_DNA"/>
</dbReference>
<dbReference type="Proteomes" id="UP001160148">
    <property type="component" value="Unassembled WGS sequence"/>
</dbReference>
<evidence type="ECO:0000313" key="1">
    <source>
        <dbReference type="EMBL" id="CAI6366568.1"/>
    </source>
</evidence>
<dbReference type="AlphaFoldDB" id="A0AAV0XF08"/>
<gene>
    <name evidence="1" type="ORF">MEUPH1_LOCUS21141</name>
</gene>
<comment type="caution">
    <text evidence="1">The sequence shown here is derived from an EMBL/GenBank/DDBJ whole genome shotgun (WGS) entry which is preliminary data.</text>
</comment>
<name>A0AAV0XF08_9HEMI</name>
<sequence length="145" mass="16665">MKRRSLSLLTRSVLLSRSQQKLDFLITIFLLLCSKIFISGPFSTLSALALEFALTDETFIEFKKIELSVKSSSSKSSPIFISEEISLKLNKCHQVFLLDFWFHTFQSPHLFLHRLNPDLHLIILKTGAGQLNHQIWTCLSLMLLL</sequence>
<proteinExistence type="predicted"/>
<evidence type="ECO:0000313" key="2">
    <source>
        <dbReference type="Proteomes" id="UP001160148"/>
    </source>
</evidence>
<organism evidence="1 2">
    <name type="scientific">Macrosiphum euphorbiae</name>
    <name type="common">potato aphid</name>
    <dbReference type="NCBI Taxonomy" id="13131"/>
    <lineage>
        <taxon>Eukaryota</taxon>
        <taxon>Metazoa</taxon>
        <taxon>Ecdysozoa</taxon>
        <taxon>Arthropoda</taxon>
        <taxon>Hexapoda</taxon>
        <taxon>Insecta</taxon>
        <taxon>Pterygota</taxon>
        <taxon>Neoptera</taxon>
        <taxon>Paraneoptera</taxon>
        <taxon>Hemiptera</taxon>
        <taxon>Sternorrhyncha</taxon>
        <taxon>Aphidomorpha</taxon>
        <taxon>Aphidoidea</taxon>
        <taxon>Aphididae</taxon>
        <taxon>Macrosiphini</taxon>
        <taxon>Macrosiphum</taxon>
    </lineage>
</organism>
<reference evidence="1 2" key="1">
    <citation type="submission" date="2023-01" db="EMBL/GenBank/DDBJ databases">
        <authorList>
            <person name="Whitehead M."/>
        </authorList>
    </citation>
    <scope>NUCLEOTIDE SEQUENCE [LARGE SCALE GENOMIC DNA]</scope>
</reference>
<accession>A0AAV0XF08</accession>
<keyword evidence="2" id="KW-1185">Reference proteome</keyword>